<dbReference type="Gene3D" id="3.40.50.450">
    <property type="match status" value="1"/>
</dbReference>
<dbReference type="GO" id="GO:0005829">
    <property type="term" value="C:cytosol"/>
    <property type="evidence" value="ECO:0007669"/>
    <property type="project" value="TreeGrafter"/>
</dbReference>
<dbReference type="PANTHER" id="PTHR43393:SF3">
    <property type="entry name" value="LYSINE DECARBOXYLASE-LIKE PROTEIN"/>
    <property type="match status" value="1"/>
</dbReference>
<dbReference type="NCBIfam" id="TIGR00730">
    <property type="entry name" value="Rossman fold protein, TIGR00730 family"/>
    <property type="match status" value="1"/>
</dbReference>
<accession>A0A939GFC6</accession>
<dbReference type="RefSeq" id="WP_207362972.1">
    <property type="nucleotide sequence ID" value="NZ_JAFMYV010000001.1"/>
</dbReference>
<dbReference type="EMBL" id="JAFMYV010000001">
    <property type="protein sequence ID" value="MBO0935418.1"/>
    <property type="molecule type" value="Genomic_DNA"/>
</dbReference>
<evidence type="ECO:0000256" key="1">
    <source>
        <dbReference type="ARBA" id="ARBA00000274"/>
    </source>
</evidence>
<proteinExistence type="inferred from homology"/>
<dbReference type="AlphaFoldDB" id="A0A939GFC6"/>
<dbReference type="InterPro" id="IPR031100">
    <property type="entry name" value="LOG_fam"/>
</dbReference>
<gene>
    <name evidence="3" type="ORF">J2I47_02545</name>
</gene>
<dbReference type="EC" id="3.2.2.n1" evidence="2"/>
<reference evidence="3" key="1">
    <citation type="submission" date="2021-03" db="EMBL/GenBank/DDBJ databases">
        <title>Fibrella sp. HMF5335 genome sequencing and assembly.</title>
        <authorList>
            <person name="Kang H."/>
            <person name="Kim H."/>
            <person name="Bae S."/>
            <person name="Joh K."/>
        </authorList>
    </citation>
    <scope>NUCLEOTIDE SEQUENCE</scope>
    <source>
        <strain evidence="3">HMF5335</strain>
    </source>
</reference>
<comment type="caution">
    <text evidence="3">The sequence shown here is derived from an EMBL/GenBank/DDBJ whole genome shotgun (WGS) entry which is preliminary data.</text>
</comment>
<dbReference type="InterPro" id="IPR005269">
    <property type="entry name" value="LOG"/>
</dbReference>
<dbReference type="PANTHER" id="PTHR43393">
    <property type="entry name" value="CYTOKININ RIBOSIDE 5'-MONOPHOSPHATE PHOSPHORIBOHYDROLASE"/>
    <property type="match status" value="1"/>
</dbReference>
<organism evidence="3 4">
    <name type="scientific">Fibrella rubiginis</name>
    <dbReference type="NCBI Taxonomy" id="2817060"/>
    <lineage>
        <taxon>Bacteria</taxon>
        <taxon>Pseudomonadati</taxon>
        <taxon>Bacteroidota</taxon>
        <taxon>Cytophagia</taxon>
        <taxon>Cytophagales</taxon>
        <taxon>Spirosomataceae</taxon>
        <taxon>Fibrella</taxon>
    </lineage>
</organism>
<dbReference type="Proteomes" id="UP000664034">
    <property type="component" value="Unassembled WGS sequence"/>
</dbReference>
<evidence type="ECO:0000256" key="2">
    <source>
        <dbReference type="RuleBase" id="RU363015"/>
    </source>
</evidence>
<name>A0A939GFC6_9BACT</name>
<protein>
    <recommendedName>
        <fullName evidence="2">Cytokinin riboside 5'-monophosphate phosphoribohydrolase</fullName>
        <ecNumber evidence="2">3.2.2.n1</ecNumber>
    </recommendedName>
</protein>
<dbReference type="GO" id="GO:0009691">
    <property type="term" value="P:cytokinin biosynthetic process"/>
    <property type="evidence" value="ECO:0007669"/>
    <property type="project" value="UniProtKB-UniRule"/>
</dbReference>
<dbReference type="GO" id="GO:0008714">
    <property type="term" value="F:AMP nucleosidase activity"/>
    <property type="evidence" value="ECO:0007669"/>
    <property type="project" value="UniProtKB-EC"/>
</dbReference>
<dbReference type="InterPro" id="IPR052341">
    <property type="entry name" value="LOG_family_nucleotidases"/>
</dbReference>
<dbReference type="SUPFAM" id="SSF102405">
    <property type="entry name" value="MCP/YpsA-like"/>
    <property type="match status" value="1"/>
</dbReference>
<sequence>MTTSPPPLPAVDPTPRPPIRPLLTDSLAQALDGPKDRQSELRFIFQIGWQFLKGLRTLHFVGPCVTVFGSARFREGHVYYEKARQIGRAIHELGFTTMTGGGPGLMEAANRGAYEAGGRSVGCNIRLPFEQQPNPYLHTSVTIDFFFVRKVLLLKYSYAFVVMPGGWGTMDELFETLTLVQTAVIHNFPVVLMGRDYYQPLMNYMQAMSRAGTIGEQDLQLVCLTDDVAEAQQHIQAYVAQHYKIIRRRKPLWWLLERV</sequence>
<keyword evidence="2" id="KW-0203">Cytokinin biosynthesis</keyword>
<keyword evidence="4" id="KW-1185">Reference proteome</keyword>
<dbReference type="Pfam" id="PF03641">
    <property type="entry name" value="Lysine_decarbox"/>
    <property type="match status" value="1"/>
</dbReference>
<comment type="similarity">
    <text evidence="2">Belongs to the LOG family.</text>
</comment>
<evidence type="ECO:0000313" key="3">
    <source>
        <dbReference type="EMBL" id="MBO0935418.1"/>
    </source>
</evidence>
<evidence type="ECO:0000313" key="4">
    <source>
        <dbReference type="Proteomes" id="UP000664034"/>
    </source>
</evidence>
<comment type="catalytic activity">
    <reaction evidence="1">
        <text>AMP + H2O = D-ribose 5-phosphate + adenine</text>
        <dbReference type="Rhea" id="RHEA:20129"/>
        <dbReference type="ChEBI" id="CHEBI:15377"/>
        <dbReference type="ChEBI" id="CHEBI:16708"/>
        <dbReference type="ChEBI" id="CHEBI:78346"/>
        <dbReference type="ChEBI" id="CHEBI:456215"/>
        <dbReference type="EC" id="3.2.2.4"/>
    </reaction>
</comment>
<keyword evidence="2" id="KW-0378">Hydrolase</keyword>